<accession>A0ABD2PNS7</accession>
<feature type="transmembrane region" description="Helical" evidence="1">
    <location>
        <begin position="29"/>
        <end position="49"/>
    </location>
</feature>
<feature type="domain" description="Ints3-like C-terminal" evidence="2">
    <location>
        <begin position="50"/>
        <end position="153"/>
    </location>
</feature>
<reference evidence="3 4" key="1">
    <citation type="submission" date="2024-11" db="EMBL/GenBank/DDBJ databases">
        <title>Adaptive evolution of stress response genes in parasites aligns with host niche diversity.</title>
        <authorList>
            <person name="Hahn C."/>
            <person name="Resl P."/>
        </authorList>
    </citation>
    <scope>NUCLEOTIDE SEQUENCE [LARGE SCALE GENOMIC DNA]</scope>
    <source>
        <strain evidence="3">EGGRZ-B1_66</strain>
        <tissue evidence="3">Body</tissue>
    </source>
</reference>
<feature type="domain" description="Ints3-like C-terminal" evidence="2">
    <location>
        <begin position="2"/>
        <end position="35"/>
    </location>
</feature>
<dbReference type="PANTHER" id="PTHR13587:SF7">
    <property type="entry name" value="INTEGRATOR COMPLEX SUBUNIT 3"/>
    <property type="match status" value="1"/>
</dbReference>
<keyword evidence="1" id="KW-0472">Membrane</keyword>
<sequence length="211" mass="24327">MSASDTKRELLLLLLAEMQVRQPRVGYYLIYYLKLGGWCSFHLLLILGLQFKELLVDDTGFLHMVISSLDPCQVNRLVCEIIRGQLDMFPQDDLSHILKCTLDWASFEQIFFWQLMNAHELPTKKFISLMLIVDFQRHPEACAQLLLLLQLEKSVTLFPVHSLFLFHTGRQWSCSRHCSLARSVEHHAIKCLTTISLPPPCTFGRPPSNSI</sequence>
<dbReference type="InterPro" id="IPR056518">
    <property type="entry name" value="HEAT_Ints3_C"/>
</dbReference>
<evidence type="ECO:0000256" key="1">
    <source>
        <dbReference type="SAM" id="Phobius"/>
    </source>
</evidence>
<dbReference type="AlphaFoldDB" id="A0ABD2PNS7"/>
<dbReference type="Proteomes" id="UP001626550">
    <property type="component" value="Unassembled WGS sequence"/>
</dbReference>
<proteinExistence type="predicted"/>
<evidence type="ECO:0000313" key="3">
    <source>
        <dbReference type="EMBL" id="KAL3309164.1"/>
    </source>
</evidence>
<evidence type="ECO:0000313" key="4">
    <source>
        <dbReference type="Proteomes" id="UP001626550"/>
    </source>
</evidence>
<comment type="caution">
    <text evidence="3">The sequence shown here is derived from an EMBL/GenBank/DDBJ whole genome shotgun (WGS) entry which is preliminary data.</text>
</comment>
<dbReference type="Pfam" id="PF24566">
    <property type="entry name" value="HEAT_Ints3_C"/>
    <property type="match status" value="2"/>
</dbReference>
<evidence type="ECO:0000259" key="2">
    <source>
        <dbReference type="Pfam" id="PF24566"/>
    </source>
</evidence>
<name>A0ABD2PNS7_9PLAT</name>
<dbReference type="InterPro" id="IPR045334">
    <property type="entry name" value="INTS3"/>
</dbReference>
<dbReference type="PANTHER" id="PTHR13587">
    <property type="entry name" value="INTEGRATOR COMPLEX SUBUNIT 3"/>
    <property type="match status" value="1"/>
</dbReference>
<keyword evidence="1" id="KW-1133">Transmembrane helix</keyword>
<keyword evidence="1" id="KW-0812">Transmembrane</keyword>
<dbReference type="EMBL" id="JBJKFK010004227">
    <property type="protein sequence ID" value="KAL3309164.1"/>
    <property type="molecule type" value="Genomic_DNA"/>
</dbReference>
<gene>
    <name evidence="3" type="primary">INTS3_3</name>
    <name evidence="3" type="ORF">Ciccas_012290</name>
</gene>
<protein>
    <submittedName>
        <fullName evidence="3">Integrator complex subunit 3</fullName>
    </submittedName>
</protein>
<keyword evidence="4" id="KW-1185">Reference proteome</keyword>
<organism evidence="3 4">
    <name type="scientific">Cichlidogyrus casuarinus</name>
    <dbReference type="NCBI Taxonomy" id="1844966"/>
    <lineage>
        <taxon>Eukaryota</taxon>
        <taxon>Metazoa</taxon>
        <taxon>Spiralia</taxon>
        <taxon>Lophotrochozoa</taxon>
        <taxon>Platyhelminthes</taxon>
        <taxon>Monogenea</taxon>
        <taxon>Monopisthocotylea</taxon>
        <taxon>Dactylogyridea</taxon>
        <taxon>Ancyrocephalidae</taxon>
        <taxon>Cichlidogyrus</taxon>
    </lineage>
</organism>